<evidence type="ECO:0000256" key="2">
    <source>
        <dbReference type="SAM" id="SignalP"/>
    </source>
</evidence>
<dbReference type="EMBL" id="FUYS01000010">
    <property type="protein sequence ID" value="SKB85028.1"/>
    <property type="molecule type" value="Genomic_DNA"/>
</dbReference>
<gene>
    <name evidence="3" type="ORF">SAMN05660226_03420</name>
</gene>
<organism evidence="3 4">
    <name type="scientific">Parapedobacter luteus</name>
    <dbReference type="NCBI Taxonomy" id="623280"/>
    <lineage>
        <taxon>Bacteria</taxon>
        <taxon>Pseudomonadati</taxon>
        <taxon>Bacteroidota</taxon>
        <taxon>Sphingobacteriia</taxon>
        <taxon>Sphingobacteriales</taxon>
        <taxon>Sphingobacteriaceae</taxon>
        <taxon>Parapedobacter</taxon>
    </lineage>
</organism>
<keyword evidence="4" id="KW-1185">Reference proteome</keyword>
<dbReference type="Proteomes" id="UP000190541">
    <property type="component" value="Unassembled WGS sequence"/>
</dbReference>
<dbReference type="RefSeq" id="WP_139378746.1">
    <property type="nucleotide sequence ID" value="NZ_FUYS01000010.1"/>
</dbReference>
<evidence type="ECO:0000313" key="4">
    <source>
        <dbReference type="Proteomes" id="UP000190541"/>
    </source>
</evidence>
<protein>
    <submittedName>
        <fullName evidence="3">Uncharacterized protein</fullName>
    </submittedName>
</protein>
<evidence type="ECO:0000256" key="1">
    <source>
        <dbReference type="SAM" id="Coils"/>
    </source>
</evidence>
<feature type="signal peptide" evidence="2">
    <location>
        <begin position="1"/>
        <end position="20"/>
    </location>
</feature>
<feature type="chain" id="PRO_5012301388" evidence="2">
    <location>
        <begin position="21"/>
        <end position="193"/>
    </location>
</feature>
<evidence type="ECO:0000313" key="3">
    <source>
        <dbReference type="EMBL" id="SKB85028.1"/>
    </source>
</evidence>
<keyword evidence="1" id="KW-0175">Coiled coil</keyword>
<sequence length="193" mass="21677">MKSIVLSAMICAAVASNGIASTNTSYDASNDKELVNDQKSVAAFKQAITFHQRNVDVLWEQYGLAEARIKESRGNHAELERDKNFFIGVYQQDIDNGVRVNESKKAIEEINVTYAEKHAQRDAYEKKQIAKLQAQLKAELNNEKKQFEKAKKKYASLINEETLPLLREAEQHFAKAIDRANSFPSSGTAIAAR</sequence>
<reference evidence="3 4" key="1">
    <citation type="submission" date="2017-02" db="EMBL/GenBank/DDBJ databases">
        <authorList>
            <person name="Peterson S.W."/>
        </authorList>
    </citation>
    <scope>NUCLEOTIDE SEQUENCE [LARGE SCALE GENOMIC DNA]</scope>
    <source>
        <strain evidence="3 4">DSM 22899</strain>
    </source>
</reference>
<dbReference type="OrthoDB" id="798552at2"/>
<dbReference type="STRING" id="623280.SAMN05660226_03420"/>
<proteinExistence type="predicted"/>
<feature type="coiled-coil region" evidence="1">
    <location>
        <begin position="126"/>
        <end position="160"/>
    </location>
</feature>
<name>A0A1T5EMK3_9SPHI</name>
<keyword evidence="2" id="KW-0732">Signal</keyword>
<accession>A0A1T5EMK3</accession>
<dbReference type="AlphaFoldDB" id="A0A1T5EMK3"/>